<dbReference type="InterPro" id="IPR015202">
    <property type="entry name" value="GO-like_E_set"/>
</dbReference>
<dbReference type="PANTHER" id="PTHR32208">
    <property type="entry name" value="SECRETED PROTEIN-RELATED"/>
    <property type="match status" value="1"/>
</dbReference>
<dbReference type="Gene3D" id="2.130.10.80">
    <property type="entry name" value="Galactose oxidase/kelch, beta-propeller"/>
    <property type="match status" value="2"/>
</dbReference>
<dbReference type="SUPFAM" id="SSF81296">
    <property type="entry name" value="E set domains"/>
    <property type="match status" value="1"/>
</dbReference>
<dbReference type="eggNOG" id="COG3055">
    <property type="taxonomic scope" value="Bacteria"/>
</dbReference>
<evidence type="ECO:0000256" key="1">
    <source>
        <dbReference type="SAM" id="SignalP"/>
    </source>
</evidence>
<evidence type="ECO:0000259" key="3">
    <source>
        <dbReference type="Pfam" id="PF21110"/>
    </source>
</evidence>
<dbReference type="InterPro" id="IPR014756">
    <property type="entry name" value="Ig_E-set"/>
</dbReference>
<dbReference type="SUPFAM" id="SSF50965">
    <property type="entry name" value="Galactose oxidase, central domain"/>
    <property type="match status" value="2"/>
</dbReference>
<dbReference type="InterPro" id="IPR013783">
    <property type="entry name" value="Ig-like_fold"/>
</dbReference>
<dbReference type="InterPro" id="IPR011043">
    <property type="entry name" value="Gal_Oxase/kelch_b-propeller"/>
</dbReference>
<dbReference type="EMBL" id="LLZU01000010">
    <property type="protein sequence ID" value="KRV49759.1"/>
    <property type="molecule type" value="Genomic_DNA"/>
</dbReference>
<name>A0A0T6LVL7_WENVI</name>
<dbReference type="RefSeq" id="WP_018386840.1">
    <property type="nucleotide sequence ID" value="NZ_LLZU01000010.1"/>
</dbReference>
<dbReference type="Pfam" id="PF21110">
    <property type="entry name" value="GlxA"/>
    <property type="match status" value="1"/>
</dbReference>
<reference evidence="4 5" key="1">
    <citation type="submission" date="2015-10" db="EMBL/GenBank/DDBJ databases">
        <title>Draft genome sequence of pyrrolomycin-producing Streptomyces vitaminophilus.</title>
        <authorList>
            <person name="Graham D.E."/>
            <person name="Mahan K.M."/>
            <person name="Klingeman D.M."/>
            <person name="Hettich R.L."/>
            <person name="Parry R.J."/>
        </authorList>
    </citation>
    <scope>NUCLEOTIDE SEQUENCE [LARGE SCALE GENOMIC DNA]</scope>
    <source>
        <strain evidence="4 5">ATCC 31673</strain>
    </source>
</reference>
<dbReference type="CDD" id="cd02851">
    <property type="entry name" value="E_set_GO_C"/>
    <property type="match status" value="1"/>
</dbReference>
<organism evidence="4 5">
    <name type="scientific">Wenjunlia vitaminophila</name>
    <name type="common">Streptomyces vitaminophilus</name>
    <dbReference type="NCBI Taxonomy" id="76728"/>
    <lineage>
        <taxon>Bacteria</taxon>
        <taxon>Bacillati</taxon>
        <taxon>Actinomycetota</taxon>
        <taxon>Actinomycetes</taxon>
        <taxon>Kitasatosporales</taxon>
        <taxon>Streptomycetaceae</taxon>
        <taxon>Wenjunlia</taxon>
    </lineage>
</organism>
<dbReference type="Gene3D" id="2.60.40.10">
    <property type="entry name" value="Immunoglobulins"/>
    <property type="match status" value="1"/>
</dbReference>
<keyword evidence="1" id="KW-0732">Signal</keyword>
<evidence type="ECO:0000259" key="2">
    <source>
        <dbReference type="Pfam" id="PF09118"/>
    </source>
</evidence>
<comment type="caution">
    <text evidence="4">The sequence shown here is derived from an EMBL/GenBank/DDBJ whole genome shotgun (WGS) entry which is preliminary data.</text>
</comment>
<dbReference type="PANTHER" id="PTHR32208:SF21">
    <property type="entry name" value="LOW QUALITY PROTEIN: ALDEHYDE OXIDASE GLOX-LIKE"/>
    <property type="match status" value="1"/>
</dbReference>
<dbReference type="Pfam" id="PF09118">
    <property type="entry name" value="GO-like_E_set"/>
    <property type="match status" value="1"/>
</dbReference>
<feature type="domain" description="Galactose oxidase-like Early set" evidence="2">
    <location>
        <begin position="545"/>
        <end position="639"/>
    </location>
</feature>
<keyword evidence="5" id="KW-1185">Reference proteome</keyword>
<dbReference type="STRING" id="76728.AQ490_18840"/>
<protein>
    <submittedName>
        <fullName evidence="4">Galactose oxidase</fullName>
    </submittedName>
</protein>
<feature type="domain" description="GlxA-like beta barrel" evidence="3">
    <location>
        <begin position="149"/>
        <end position="246"/>
    </location>
</feature>
<dbReference type="Proteomes" id="UP000050867">
    <property type="component" value="Unassembled WGS sequence"/>
</dbReference>
<dbReference type="InterPro" id="IPR049305">
    <property type="entry name" value="GlxA-like_b-barrel"/>
</dbReference>
<feature type="signal peptide" evidence="1">
    <location>
        <begin position="1"/>
        <end position="31"/>
    </location>
</feature>
<evidence type="ECO:0000313" key="5">
    <source>
        <dbReference type="Proteomes" id="UP000050867"/>
    </source>
</evidence>
<dbReference type="AlphaFoldDB" id="A0A0T6LVL7"/>
<evidence type="ECO:0000313" key="4">
    <source>
        <dbReference type="EMBL" id="KRV49759.1"/>
    </source>
</evidence>
<proteinExistence type="predicted"/>
<dbReference type="GO" id="GO:0005975">
    <property type="term" value="P:carbohydrate metabolic process"/>
    <property type="evidence" value="ECO:0007669"/>
    <property type="project" value="UniProtKB-ARBA"/>
</dbReference>
<dbReference type="OrthoDB" id="601499at2"/>
<gene>
    <name evidence="4" type="ORF">AQ490_18840</name>
</gene>
<accession>A0A0T6LVL7</accession>
<feature type="chain" id="PRO_5039331829" evidence="1">
    <location>
        <begin position="32"/>
        <end position="640"/>
    </location>
</feature>
<sequence>MKYRRSPRFRKTALGATALAAVATLNAPAAADFLTYRYHEYRIDQPDYRAAKGHWDVVEVPERYRSNTVHAALLHTGKVLLIAGSGSRREQFDAGGFTTLLWDPSNDSFRFVPTPQDLFGSGHAQLPNGRLLVAGGTARYEVPGGDVRRAAGPMLVRNDDPDRARTFRRGTVFVGGDGRRYRSVRAFTVPAATEQHRRGRTAVSPGEGRTFVEAVRAGRGQAVGAPARYRVVGPGGGADGSVEGLGGRITMAKQEYQGLRSAYEFDPVAERYVPVRPMSEARWNPTLVPLRDGRVLATSGLNDAGQLVAGHNETYDPATRRWSAAPDRSFPTYPALFLIRGGKLFYSGANSGYGSTTEGRTPGVWDLRHNRFTPVPGLAAPRLTETSASVLLPPAQDQKVMLLGGGGVGESDRATARTAVADLRARHPRFVDGPDLPLPGVRYLSSVILPDDRVLTTGGSVRYRGRNGSDLHKAQFYDPRTNTFVPAADPTVGRNHHSAALLLPDGRVATFGSDPLFGDSRNSEPGTFEQRIEVYSPPYLHRDRRPVISGGPERVRRGGSAEFGVTGTRGLDRFRLVRPSAVTHTTDVEQRSVELDFVRTRKGARVTVPADPSLVPRGWYMLFAVDRAGTPSEAAWIQVT</sequence>
<dbReference type="InterPro" id="IPR037293">
    <property type="entry name" value="Gal_Oxidase_central_sf"/>
</dbReference>